<keyword evidence="5" id="KW-1185">Reference proteome</keyword>
<sequence length="170" mass="19122">MEHNNMPANSVPPDLRFLLRHPAHFIALGFGSGLSRLAPGTVGTLVAIPLFLLLMQLPEWQHYVLIALAFVLGVWACARTGQALGVADHGGMVWDEIVAFLLVLEFTPHQAWWWLIAFTLFRLFDVWKPFPIRQCDARLKGGFGVMFDDMLAAVYSILSLMGLQWLTLNF</sequence>
<keyword evidence="1 2" id="KW-0472">Membrane</keyword>
<evidence type="ECO:0000313" key="4">
    <source>
        <dbReference type="EMBL" id="ROH85427.1"/>
    </source>
</evidence>
<gene>
    <name evidence="4" type="ORF">ED236_09525</name>
</gene>
<keyword evidence="1" id="KW-0479">Metal-binding</keyword>
<comment type="cofactor">
    <cofactor evidence="1">
        <name>Mg(2+)</name>
        <dbReference type="ChEBI" id="CHEBI:18420"/>
    </cofactor>
</comment>
<keyword evidence="1" id="KW-1208">Phospholipid metabolism</keyword>
<dbReference type="EMBL" id="RJVP01000005">
    <property type="protein sequence ID" value="ROH85427.1"/>
    <property type="molecule type" value="Genomic_DNA"/>
</dbReference>
<feature type="transmembrane region" description="Helical" evidence="2">
    <location>
        <begin position="62"/>
        <end position="85"/>
    </location>
</feature>
<feature type="domain" description="YutG/PgpA" evidence="3">
    <location>
        <begin position="26"/>
        <end position="163"/>
    </location>
</feature>
<dbReference type="PANTHER" id="PTHR36305:SF1">
    <property type="entry name" value="PHOSPHATIDYLGLYCEROPHOSPHATASE A"/>
    <property type="match status" value="1"/>
</dbReference>
<evidence type="ECO:0000259" key="3">
    <source>
        <dbReference type="Pfam" id="PF04608"/>
    </source>
</evidence>
<dbReference type="SUPFAM" id="SSF101307">
    <property type="entry name" value="YutG-like"/>
    <property type="match status" value="1"/>
</dbReference>
<dbReference type="AlphaFoldDB" id="A0A3N0UY05"/>
<dbReference type="GO" id="GO:0005886">
    <property type="term" value="C:plasma membrane"/>
    <property type="evidence" value="ECO:0007669"/>
    <property type="project" value="UniProtKB-SubCell"/>
</dbReference>
<comment type="pathway">
    <text evidence="1">Phospholipid metabolism; phosphatidylglycerol biosynthesis; phosphatidylglycerol from CDP-diacylglycerol: step 2/2.</text>
</comment>
<keyword evidence="1 2" id="KW-0812">Transmembrane</keyword>
<dbReference type="EC" id="3.1.3.27" evidence="1"/>
<keyword evidence="1" id="KW-0443">Lipid metabolism</keyword>
<comment type="function">
    <text evidence="1">Lipid phosphatase which dephosphorylates phosphatidylglycerophosphate (PGP) to phosphatidylglycerol (PG).</text>
</comment>
<feature type="transmembrane region" description="Helical" evidence="2">
    <location>
        <begin position="97"/>
        <end position="124"/>
    </location>
</feature>
<comment type="subcellular location">
    <subcellularLocation>
        <location evidence="1">Cell inner membrane</location>
        <topology evidence="1">Multi-pass membrane protein</topology>
    </subcellularLocation>
</comment>
<dbReference type="PIRSF" id="PIRSF006162">
    <property type="entry name" value="PgpA"/>
    <property type="match status" value="1"/>
</dbReference>
<proteinExistence type="predicted"/>
<feature type="transmembrane region" description="Helical" evidence="2">
    <location>
        <begin position="37"/>
        <end position="55"/>
    </location>
</feature>
<keyword evidence="1" id="KW-1003">Cell membrane</keyword>
<reference evidence="4 5" key="1">
    <citation type="submission" date="2018-10" db="EMBL/GenBank/DDBJ databases">
        <authorList>
            <person name="Chen W.-M."/>
        </authorList>
    </citation>
    <scope>NUCLEOTIDE SEQUENCE [LARGE SCALE GENOMIC DNA]</scope>
    <source>
        <strain evidence="4 5">H-5</strain>
    </source>
</reference>
<keyword evidence="1" id="KW-0460">Magnesium</keyword>
<keyword evidence="1" id="KW-0378">Hydrolase</keyword>
<comment type="caution">
    <text evidence="4">The sequence shown here is derived from an EMBL/GenBank/DDBJ whole genome shotgun (WGS) entry which is preliminary data.</text>
</comment>
<dbReference type="GO" id="GO:0046872">
    <property type="term" value="F:metal ion binding"/>
    <property type="evidence" value="ECO:0007669"/>
    <property type="project" value="UniProtKB-KW"/>
</dbReference>
<keyword evidence="1" id="KW-0442">Lipid degradation</keyword>
<dbReference type="Pfam" id="PF04608">
    <property type="entry name" value="PgpA"/>
    <property type="match status" value="1"/>
</dbReference>
<comment type="catalytic activity">
    <reaction evidence="1">
        <text>a 1,2-diacyl-sn-glycero-3-phospho-(1'-sn-glycero-3'-phosphate) + H2O = a 1,2-diacyl-sn-glycero-3-phospho-(1'-sn-glycerol) + phosphate</text>
        <dbReference type="Rhea" id="RHEA:33751"/>
        <dbReference type="ChEBI" id="CHEBI:15377"/>
        <dbReference type="ChEBI" id="CHEBI:43474"/>
        <dbReference type="ChEBI" id="CHEBI:60110"/>
        <dbReference type="ChEBI" id="CHEBI:64716"/>
        <dbReference type="EC" id="3.1.3.27"/>
    </reaction>
</comment>
<dbReference type="GO" id="GO:0009395">
    <property type="term" value="P:phospholipid catabolic process"/>
    <property type="evidence" value="ECO:0007669"/>
    <property type="project" value="UniProtKB-KW"/>
</dbReference>
<organism evidence="4 5">
    <name type="scientific">Pseudomethylobacillus aquaticus</name>
    <dbReference type="NCBI Taxonomy" id="2676064"/>
    <lineage>
        <taxon>Bacteria</taxon>
        <taxon>Pseudomonadati</taxon>
        <taxon>Pseudomonadota</taxon>
        <taxon>Betaproteobacteria</taxon>
        <taxon>Nitrosomonadales</taxon>
        <taxon>Methylophilaceae</taxon>
        <taxon>Pseudomethylobacillus</taxon>
    </lineage>
</organism>
<dbReference type="CDD" id="cd06971">
    <property type="entry name" value="PgpA"/>
    <property type="match status" value="1"/>
</dbReference>
<dbReference type="Proteomes" id="UP000275137">
    <property type="component" value="Unassembled WGS sequence"/>
</dbReference>
<protein>
    <recommendedName>
        <fullName evidence="1">Phosphatidylglycerophosphatase A</fullName>
        <ecNumber evidence="1">3.1.3.27</ecNumber>
    </recommendedName>
    <alternativeName>
        <fullName evidence="1">Phosphatidylglycerolphosphate phosphatase A</fullName>
    </alternativeName>
</protein>
<dbReference type="UniPathway" id="UPA00084">
    <property type="reaction ID" value="UER00504"/>
</dbReference>
<evidence type="ECO:0000256" key="1">
    <source>
        <dbReference type="PIRNR" id="PIRNR006162"/>
    </source>
</evidence>
<dbReference type="PANTHER" id="PTHR36305">
    <property type="entry name" value="PHOSPHATIDYLGLYCEROPHOSPHATASE A"/>
    <property type="match status" value="1"/>
</dbReference>
<evidence type="ECO:0000313" key="5">
    <source>
        <dbReference type="Proteomes" id="UP000275137"/>
    </source>
</evidence>
<dbReference type="InterPro" id="IPR007686">
    <property type="entry name" value="YutG/PgpA"/>
</dbReference>
<feature type="transmembrane region" description="Helical" evidence="2">
    <location>
        <begin position="145"/>
        <end position="166"/>
    </location>
</feature>
<keyword evidence="1" id="KW-0997">Cell inner membrane</keyword>
<dbReference type="GO" id="GO:0006655">
    <property type="term" value="P:phosphatidylglycerol biosynthetic process"/>
    <property type="evidence" value="ECO:0007669"/>
    <property type="project" value="UniProtKB-UniPathway"/>
</dbReference>
<keyword evidence="1" id="KW-0595">Phospholipid degradation</keyword>
<accession>A0A3N0UY05</accession>
<evidence type="ECO:0000256" key="2">
    <source>
        <dbReference type="SAM" id="Phobius"/>
    </source>
</evidence>
<keyword evidence="2" id="KW-1133">Transmembrane helix</keyword>
<dbReference type="InterPro" id="IPR026037">
    <property type="entry name" value="PgpA"/>
</dbReference>
<name>A0A3N0UY05_9PROT</name>
<dbReference type="GO" id="GO:0008962">
    <property type="term" value="F:phosphatidylglycerophosphatase activity"/>
    <property type="evidence" value="ECO:0007669"/>
    <property type="project" value="UniProtKB-EC"/>
</dbReference>
<dbReference type="InterPro" id="IPR036681">
    <property type="entry name" value="PgpA-like_sf"/>
</dbReference>